<accession>A0A6C0HYT1</accession>
<sequence>MEFQEVTELVPGTKYRIVYEKYLHFRGFYSHTEEYPIHVFRVVHGYGFSNEKKFAHGFNKFYLPIFQRDRIQQTMEERALQLILKNIIGDSTFHW</sequence>
<evidence type="ECO:0000313" key="1">
    <source>
        <dbReference type="EMBL" id="QHT85326.1"/>
    </source>
</evidence>
<reference evidence="1" key="1">
    <citation type="journal article" date="2020" name="Nature">
        <title>Giant virus diversity and host interactions through global metagenomics.</title>
        <authorList>
            <person name="Schulz F."/>
            <person name="Roux S."/>
            <person name="Paez-Espino D."/>
            <person name="Jungbluth S."/>
            <person name="Walsh D.A."/>
            <person name="Denef V.J."/>
            <person name="McMahon K.D."/>
            <person name="Konstantinidis K.T."/>
            <person name="Eloe-Fadrosh E.A."/>
            <person name="Kyrpides N.C."/>
            <person name="Woyke T."/>
        </authorList>
    </citation>
    <scope>NUCLEOTIDE SEQUENCE</scope>
    <source>
        <strain evidence="1">GVMAG-M-3300023184-17</strain>
    </source>
</reference>
<organism evidence="1">
    <name type="scientific">viral metagenome</name>
    <dbReference type="NCBI Taxonomy" id="1070528"/>
    <lineage>
        <taxon>unclassified sequences</taxon>
        <taxon>metagenomes</taxon>
        <taxon>organismal metagenomes</taxon>
    </lineage>
</organism>
<protein>
    <submittedName>
        <fullName evidence="1">Uncharacterized protein</fullName>
    </submittedName>
</protein>
<proteinExistence type="predicted"/>
<dbReference type="AlphaFoldDB" id="A0A6C0HYT1"/>
<name>A0A6C0HYT1_9ZZZZ</name>
<dbReference type="EMBL" id="MN740041">
    <property type="protein sequence ID" value="QHT85326.1"/>
    <property type="molecule type" value="Genomic_DNA"/>
</dbReference>